<dbReference type="GO" id="GO:0016020">
    <property type="term" value="C:membrane"/>
    <property type="evidence" value="ECO:0007669"/>
    <property type="project" value="UniProtKB-SubCell"/>
</dbReference>
<keyword evidence="9" id="KW-1185">Reference proteome</keyword>
<evidence type="ECO:0000256" key="6">
    <source>
        <dbReference type="SAM" id="Phobius"/>
    </source>
</evidence>
<reference evidence="8" key="1">
    <citation type="journal article" date="2020" name="Stud. Mycol.">
        <title>101 Dothideomycetes genomes: a test case for predicting lifestyles and emergence of pathogens.</title>
        <authorList>
            <person name="Haridas S."/>
            <person name="Albert R."/>
            <person name="Binder M."/>
            <person name="Bloem J."/>
            <person name="Labutti K."/>
            <person name="Salamov A."/>
            <person name="Andreopoulos B."/>
            <person name="Baker S."/>
            <person name="Barry K."/>
            <person name="Bills G."/>
            <person name="Bluhm B."/>
            <person name="Cannon C."/>
            <person name="Castanera R."/>
            <person name="Culley D."/>
            <person name="Daum C."/>
            <person name="Ezra D."/>
            <person name="Gonzalez J."/>
            <person name="Henrissat B."/>
            <person name="Kuo A."/>
            <person name="Liang C."/>
            <person name="Lipzen A."/>
            <person name="Lutzoni F."/>
            <person name="Magnuson J."/>
            <person name="Mondo S."/>
            <person name="Nolan M."/>
            <person name="Ohm R."/>
            <person name="Pangilinan J."/>
            <person name="Park H.-J."/>
            <person name="Ramirez L."/>
            <person name="Alfaro M."/>
            <person name="Sun H."/>
            <person name="Tritt A."/>
            <person name="Yoshinaga Y."/>
            <person name="Zwiers L.-H."/>
            <person name="Turgeon B."/>
            <person name="Goodwin S."/>
            <person name="Spatafora J."/>
            <person name="Crous P."/>
            <person name="Grigoriev I."/>
        </authorList>
    </citation>
    <scope>NUCLEOTIDE SEQUENCE</scope>
    <source>
        <strain evidence="8">CBS 122681</strain>
    </source>
</reference>
<feature type="transmembrane region" description="Helical" evidence="6">
    <location>
        <begin position="216"/>
        <end position="234"/>
    </location>
</feature>
<feature type="transmembrane region" description="Helical" evidence="6">
    <location>
        <begin position="109"/>
        <end position="130"/>
    </location>
</feature>
<keyword evidence="4 6" id="KW-0472">Membrane</keyword>
<dbReference type="PANTHER" id="PTHR33048:SF129">
    <property type="entry name" value="INTEGRAL MEMBRANE PROTEIN-RELATED"/>
    <property type="match status" value="1"/>
</dbReference>
<protein>
    <recommendedName>
        <fullName evidence="7">Rhodopsin domain-containing protein</fullName>
    </recommendedName>
</protein>
<evidence type="ECO:0000256" key="4">
    <source>
        <dbReference type="ARBA" id="ARBA00023136"/>
    </source>
</evidence>
<proteinExistence type="inferred from homology"/>
<dbReference type="EMBL" id="MU004448">
    <property type="protein sequence ID" value="KAF2650645.1"/>
    <property type="molecule type" value="Genomic_DNA"/>
</dbReference>
<evidence type="ECO:0000256" key="5">
    <source>
        <dbReference type="ARBA" id="ARBA00038359"/>
    </source>
</evidence>
<dbReference type="InterPro" id="IPR049326">
    <property type="entry name" value="Rhodopsin_dom_fungi"/>
</dbReference>
<comment type="subcellular location">
    <subcellularLocation>
        <location evidence="1">Membrane</location>
        <topology evidence="1">Multi-pass membrane protein</topology>
    </subcellularLocation>
</comment>
<dbReference type="Proteomes" id="UP000799324">
    <property type="component" value="Unassembled WGS sequence"/>
</dbReference>
<evidence type="ECO:0000256" key="3">
    <source>
        <dbReference type="ARBA" id="ARBA00022989"/>
    </source>
</evidence>
<comment type="similarity">
    <text evidence="5">Belongs to the SAT4 family.</text>
</comment>
<evidence type="ECO:0000259" key="7">
    <source>
        <dbReference type="Pfam" id="PF20684"/>
    </source>
</evidence>
<feature type="transmembrane region" description="Helical" evidence="6">
    <location>
        <begin position="254"/>
        <end position="275"/>
    </location>
</feature>
<accession>A0A6A6SS83</accession>
<sequence length="438" mass="47981">MVTATPEEMAAWPEPNFVDPVTRAPIVIGLTASTMILVVIFTAMRFYGKGVLRTALGLDDWMMLVAGILSLPVSALAIASLKYGLGLHIWDQKAEWGIPYGKMAFSSDILFPLSVGVTKISLCLTYLRLFPSRTDRYFCYTLSIFVTLYTVVCMFLMLFQCTPISGYWDVAVKQHCINLRATLVSIAALNSVSDFLVYLWPAKPLWSLQLPLKQRLGLICIFSVGTLVCVAGALRMYYLEVYFSSYDPLWEASIIYALMAVEMNLGVICGCLSGVKPVLAVIFPRFFGSSYGKTSRPTYPTYGRNTGHPQSFAFQPLSDISGRSSKKNQHTGASSKIDHNVSVINMDGEEFVRDESMGSPTGQRNIAWASASGGDGNGDAESLPRNAIAVNQVITVRGEPVILDGARTPNSGKGGDASSEEWIMEELEGQRKNSKDSK</sequence>
<evidence type="ECO:0000313" key="8">
    <source>
        <dbReference type="EMBL" id="KAF2650645.1"/>
    </source>
</evidence>
<evidence type="ECO:0000256" key="2">
    <source>
        <dbReference type="ARBA" id="ARBA00022692"/>
    </source>
</evidence>
<dbReference type="InterPro" id="IPR052337">
    <property type="entry name" value="SAT4-like"/>
</dbReference>
<evidence type="ECO:0000313" key="9">
    <source>
        <dbReference type="Proteomes" id="UP000799324"/>
    </source>
</evidence>
<feature type="transmembrane region" description="Helical" evidence="6">
    <location>
        <begin position="60"/>
        <end position="81"/>
    </location>
</feature>
<keyword evidence="3 6" id="KW-1133">Transmembrane helix</keyword>
<name>A0A6A6SS83_9PLEO</name>
<gene>
    <name evidence="8" type="ORF">K491DRAFT_125383</name>
</gene>
<keyword evidence="2 6" id="KW-0812">Transmembrane</keyword>
<dbReference type="AlphaFoldDB" id="A0A6A6SS83"/>
<feature type="domain" description="Rhodopsin" evidence="7">
    <location>
        <begin position="44"/>
        <end position="279"/>
    </location>
</feature>
<feature type="transmembrane region" description="Helical" evidence="6">
    <location>
        <begin position="179"/>
        <end position="200"/>
    </location>
</feature>
<dbReference type="OrthoDB" id="5401779at2759"/>
<evidence type="ECO:0000256" key="1">
    <source>
        <dbReference type="ARBA" id="ARBA00004141"/>
    </source>
</evidence>
<dbReference type="PANTHER" id="PTHR33048">
    <property type="entry name" value="PTH11-LIKE INTEGRAL MEMBRANE PROTEIN (AFU_ORTHOLOGUE AFUA_5G11245)"/>
    <property type="match status" value="1"/>
</dbReference>
<organism evidence="8 9">
    <name type="scientific">Lophiostoma macrostomum CBS 122681</name>
    <dbReference type="NCBI Taxonomy" id="1314788"/>
    <lineage>
        <taxon>Eukaryota</taxon>
        <taxon>Fungi</taxon>
        <taxon>Dikarya</taxon>
        <taxon>Ascomycota</taxon>
        <taxon>Pezizomycotina</taxon>
        <taxon>Dothideomycetes</taxon>
        <taxon>Pleosporomycetidae</taxon>
        <taxon>Pleosporales</taxon>
        <taxon>Lophiostomataceae</taxon>
        <taxon>Lophiostoma</taxon>
    </lineage>
</organism>
<feature type="transmembrane region" description="Helical" evidence="6">
    <location>
        <begin position="137"/>
        <end position="159"/>
    </location>
</feature>
<dbReference type="Pfam" id="PF20684">
    <property type="entry name" value="Fung_rhodopsin"/>
    <property type="match status" value="1"/>
</dbReference>
<feature type="transmembrane region" description="Helical" evidence="6">
    <location>
        <begin position="26"/>
        <end position="48"/>
    </location>
</feature>